<protein>
    <submittedName>
        <fullName evidence="3">Putative tricarboxylic transport membrane protein</fullName>
    </submittedName>
</protein>
<reference evidence="3 4" key="1">
    <citation type="submission" date="2018-11" db="EMBL/GenBank/DDBJ databases">
        <title>Sequencing the genomes of 1000 actinobacteria strains.</title>
        <authorList>
            <person name="Klenk H.-P."/>
        </authorList>
    </citation>
    <scope>NUCLEOTIDE SEQUENCE [LARGE SCALE GENOMIC DNA]</scope>
    <source>
        <strain evidence="3 4">DSM 9580</strain>
    </source>
</reference>
<feature type="transmembrane region" description="Helical" evidence="1">
    <location>
        <begin position="146"/>
        <end position="170"/>
    </location>
</feature>
<keyword evidence="1" id="KW-1133">Transmembrane helix</keyword>
<dbReference type="AlphaFoldDB" id="A0A3N2ATL1"/>
<dbReference type="EMBL" id="RKHJ01000001">
    <property type="protein sequence ID" value="ROR66112.1"/>
    <property type="molecule type" value="Genomic_DNA"/>
</dbReference>
<evidence type="ECO:0000313" key="4">
    <source>
        <dbReference type="Proteomes" id="UP000275456"/>
    </source>
</evidence>
<feature type="domain" description="DUF1468" evidence="2">
    <location>
        <begin position="31"/>
        <end position="173"/>
    </location>
</feature>
<dbReference type="Proteomes" id="UP000275456">
    <property type="component" value="Unassembled WGS sequence"/>
</dbReference>
<keyword evidence="4" id="KW-1185">Reference proteome</keyword>
<keyword evidence="1" id="KW-0472">Membrane</keyword>
<dbReference type="OrthoDB" id="5119225at2"/>
<sequence>MSTASAGAPEQGASAAARAERSSRIEAMIFVGLLVLLAVGVLISTTTIREPPGSTNTLGARVVPYGVGALLLVSSLAVLVGQLRGRFGHPEAGEDIDLEHGTAWIPTGILALSFLSLMLTIPFLGWPLGVTVLFAGASLALGAKRWWVAVLIGLAMGVVTQLVFGTLLGLSLPPTGTLTSWIGI</sequence>
<evidence type="ECO:0000313" key="3">
    <source>
        <dbReference type="EMBL" id="ROR66112.1"/>
    </source>
</evidence>
<proteinExistence type="predicted"/>
<keyword evidence="1" id="KW-0812">Transmembrane</keyword>
<dbReference type="InterPro" id="IPR009936">
    <property type="entry name" value="DUF1468"/>
</dbReference>
<organism evidence="3 4">
    <name type="scientific">Agrococcus jenensis</name>
    <dbReference type="NCBI Taxonomy" id="46353"/>
    <lineage>
        <taxon>Bacteria</taxon>
        <taxon>Bacillati</taxon>
        <taxon>Actinomycetota</taxon>
        <taxon>Actinomycetes</taxon>
        <taxon>Micrococcales</taxon>
        <taxon>Microbacteriaceae</taxon>
        <taxon>Agrococcus</taxon>
    </lineage>
</organism>
<evidence type="ECO:0000259" key="2">
    <source>
        <dbReference type="Pfam" id="PF07331"/>
    </source>
</evidence>
<dbReference type="RefSeq" id="WP_123697124.1">
    <property type="nucleotide sequence ID" value="NZ_RKHJ01000001.1"/>
</dbReference>
<comment type="caution">
    <text evidence="3">The sequence shown here is derived from an EMBL/GenBank/DDBJ whole genome shotgun (WGS) entry which is preliminary data.</text>
</comment>
<accession>A0A3N2ATL1</accession>
<gene>
    <name evidence="3" type="ORF">EDD26_1487</name>
</gene>
<feature type="transmembrane region" description="Helical" evidence="1">
    <location>
        <begin position="27"/>
        <end position="45"/>
    </location>
</feature>
<name>A0A3N2ATL1_9MICO</name>
<feature type="transmembrane region" description="Helical" evidence="1">
    <location>
        <begin position="65"/>
        <end position="83"/>
    </location>
</feature>
<dbReference type="Pfam" id="PF07331">
    <property type="entry name" value="TctB"/>
    <property type="match status" value="1"/>
</dbReference>
<evidence type="ECO:0000256" key="1">
    <source>
        <dbReference type="SAM" id="Phobius"/>
    </source>
</evidence>